<dbReference type="PANTHER" id="PTHR46663:SF2">
    <property type="entry name" value="GGDEF DOMAIN-CONTAINING PROTEIN"/>
    <property type="match status" value="1"/>
</dbReference>
<dbReference type="Gene3D" id="3.30.70.270">
    <property type="match status" value="1"/>
</dbReference>
<keyword evidence="3" id="KW-1185">Reference proteome</keyword>
<organism evidence="2 3">
    <name type="scientific">Simplicispira metamorpha</name>
    <dbReference type="NCBI Taxonomy" id="80881"/>
    <lineage>
        <taxon>Bacteria</taxon>
        <taxon>Pseudomonadati</taxon>
        <taxon>Pseudomonadota</taxon>
        <taxon>Betaproteobacteria</taxon>
        <taxon>Burkholderiales</taxon>
        <taxon>Comamonadaceae</taxon>
        <taxon>Simplicispira</taxon>
    </lineage>
</organism>
<reference evidence="2 3" key="1">
    <citation type="submission" date="2019-03" db="EMBL/GenBank/DDBJ databases">
        <title>Genomic Encyclopedia of Type Strains, Phase IV (KMG-IV): sequencing the most valuable type-strain genomes for metagenomic binning, comparative biology and taxonomic classification.</title>
        <authorList>
            <person name="Goeker M."/>
        </authorList>
    </citation>
    <scope>NUCLEOTIDE SEQUENCE [LARGE SCALE GENOMIC DNA]</scope>
    <source>
        <strain evidence="2 3">DSM 1837</strain>
    </source>
</reference>
<dbReference type="PROSITE" id="PS50887">
    <property type="entry name" value="GGDEF"/>
    <property type="match status" value="1"/>
</dbReference>
<evidence type="ECO:0000313" key="2">
    <source>
        <dbReference type="EMBL" id="TCP11337.1"/>
    </source>
</evidence>
<dbReference type="InterPro" id="IPR052163">
    <property type="entry name" value="DGC-Regulatory_Protein"/>
</dbReference>
<dbReference type="OrthoDB" id="9812260at2"/>
<dbReference type="SUPFAM" id="SSF55073">
    <property type="entry name" value="Nucleotide cyclase"/>
    <property type="match status" value="1"/>
</dbReference>
<dbReference type="EMBL" id="SLXH01000045">
    <property type="protein sequence ID" value="TCP11337.1"/>
    <property type="molecule type" value="Genomic_DNA"/>
</dbReference>
<evidence type="ECO:0000313" key="3">
    <source>
        <dbReference type="Proteomes" id="UP000295182"/>
    </source>
</evidence>
<dbReference type="AlphaFoldDB" id="A0A4R2MSZ3"/>
<dbReference type="InterPro" id="IPR000160">
    <property type="entry name" value="GGDEF_dom"/>
</dbReference>
<dbReference type="InterPro" id="IPR029787">
    <property type="entry name" value="Nucleotide_cyclase"/>
</dbReference>
<dbReference type="Proteomes" id="UP000295182">
    <property type="component" value="Unassembled WGS sequence"/>
</dbReference>
<gene>
    <name evidence="2" type="ORF">EV674_14510</name>
</gene>
<protein>
    <submittedName>
        <fullName evidence="2">Diguanylate cyclase (GGDEF)-like protein</fullName>
    </submittedName>
</protein>
<dbReference type="NCBIfam" id="TIGR00254">
    <property type="entry name" value="GGDEF"/>
    <property type="match status" value="1"/>
</dbReference>
<dbReference type="PANTHER" id="PTHR46663">
    <property type="entry name" value="DIGUANYLATE CYCLASE DGCT-RELATED"/>
    <property type="match status" value="1"/>
</dbReference>
<feature type="domain" description="GGDEF" evidence="1">
    <location>
        <begin position="1"/>
        <end position="128"/>
    </location>
</feature>
<name>A0A4R2MSZ3_9BURK</name>
<proteinExistence type="predicted"/>
<evidence type="ECO:0000259" key="1">
    <source>
        <dbReference type="PROSITE" id="PS50887"/>
    </source>
</evidence>
<dbReference type="Pfam" id="PF00990">
    <property type="entry name" value="GGDEF"/>
    <property type="match status" value="1"/>
</dbReference>
<sequence>MLFCDVDRFKSINDTYGHAAGDEALRALANRIRACVGSNDVCARMGGDELLVILGGIHAVEDARQIEEKIRQAAERPIPVGHAEVNTSLSIGVALVEQGEEFDQVMARADTAMYEAKKNGRNMLVLVE</sequence>
<dbReference type="CDD" id="cd01949">
    <property type="entry name" value="GGDEF"/>
    <property type="match status" value="1"/>
</dbReference>
<accession>A0A4R2MSZ3</accession>
<dbReference type="InterPro" id="IPR043128">
    <property type="entry name" value="Rev_trsase/Diguanyl_cyclase"/>
</dbReference>
<dbReference type="SMART" id="SM00267">
    <property type="entry name" value="GGDEF"/>
    <property type="match status" value="1"/>
</dbReference>
<comment type="caution">
    <text evidence="2">The sequence shown here is derived from an EMBL/GenBank/DDBJ whole genome shotgun (WGS) entry which is preliminary data.</text>
</comment>